<evidence type="ECO:0000259" key="7">
    <source>
        <dbReference type="Pfam" id="PF00892"/>
    </source>
</evidence>
<feature type="transmembrane region" description="Helical" evidence="6">
    <location>
        <begin position="192"/>
        <end position="211"/>
    </location>
</feature>
<name>A0A318TN94_9BRAD</name>
<keyword evidence="5 6" id="KW-0472">Membrane</keyword>
<evidence type="ECO:0000256" key="4">
    <source>
        <dbReference type="ARBA" id="ARBA00022989"/>
    </source>
</evidence>
<accession>A0A318TN94</accession>
<feature type="transmembrane region" description="Helical" evidence="6">
    <location>
        <begin position="12"/>
        <end position="33"/>
    </location>
</feature>
<evidence type="ECO:0000256" key="5">
    <source>
        <dbReference type="ARBA" id="ARBA00023136"/>
    </source>
</evidence>
<dbReference type="EMBL" id="QJTI01000003">
    <property type="protein sequence ID" value="PYF04498.1"/>
    <property type="molecule type" value="Genomic_DNA"/>
</dbReference>
<feature type="domain" description="EamA" evidence="7">
    <location>
        <begin position="161"/>
        <end position="296"/>
    </location>
</feature>
<dbReference type="PANTHER" id="PTHR32322">
    <property type="entry name" value="INNER MEMBRANE TRANSPORTER"/>
    <property type="match status" value="1"/>
</dbReference>
<feature type="transmembrane region" description="Helical" evidence="6">
    <location>
        <begin position="163"/>
        <end position="180"/>
    </location>
</feature>
<gene>
    <name evidence="8" type="ORF">BJ122_103152</name>
</gene>
<feature type="transmembrane region" description="Helical" evidence="6">
    <location>
        <begin position="75"/>
        <end position="100"/>
    </location>
</feature>
<dbReference type="Proteomes" id="UP000248148">
    <property type="component" value="Unassembled WGS sequence"/>
</dbReference>
<organism evidence="8 9">
    <name type="scientific">Rhodopseudomonas faecalis</name>
    <dbReference type="NCBI Taxonomy" id="99655"/>
    <lineage>
        <taxon>Bacteria</taxon>
        <taxon>Pseudomonadati</taxon>
        <taxon>Pseudomonadota</taxon>
        <taxon>Alphaproteobacteria</taxon>
        <taxon>Hyphomicrobiales</taxon>
        <taxon>Nitrobacteraceae</taxon>
        <taxon>Rhodopseudomonas</taxon>
    </lineage>
</organism>
<dbReference type="PANTHER" id="PTHR32322:SF18">
    <property type="entry name" value="S-ADENOSYLMETHIONINE_S-ADENOSYLHOMOCYSTEINE TRANSPORTER"/>
    <property type="match status" value="1"/>
</dbReference>
<evidence type="ECO:0000313" key="9">
    <source>
        <dbReference type="Proteomes" id="UP000248148"/>
    </source>
</evidence>
<evidence type="ECO:0000256" key="2">
    <source>
        <dbReference type="ARBA" id="ARBA00022475"/>
    </source>
</evidence>
<protein>
    <submittedName>
        <fullName evidence="8">Drug/metabolite transporter (DMT)-like permease</fullName>
    </submittedName>
</protein>
<sequence length="298" mass="30875">MTILSEAGRGRIAPLGFLFLAIASVGWGLNFPIMKQLLSEVPPLSSRGLAGLVGAAALALIAHHRGQRLTVPKPLWGRLILVSMLNIGGWVAFMGLALVWLKASDAAVLAITIPVWVALLAWPLLGETVSVVRGLALLVALTGICVLLGGGGISVSLEKLPGILFALAGAIGVAFGTVLTKRFPLTLQPIALTAWQVGIGCVPVVIVGLAIEQPHFAALSPRGWASMAYLTFVQFCVCYVCWFAALERLPAATASIGTLLVPVVGVLAAAAMLAEPIGLRELLALAVTLGGVALALRH</sequence>
<dbReference type="InterPro" id="IPR000620">
    <property type="entry name" value="EamA_dom"/>
</dbReference>
<reference evidence="8 9" key="1">
    <citation type="submission" date="2018-06" db="EMBL/GenBank/DDBJ databases">
        <title>Genomic Encyclopedia of Archaeal and Bacterial Type Strains, Phase II (KMG-II): from individual species to whole genera.</title>
        <authorList>
            <person name="Goeker M."/>
        </authorList>
    </citation>
    <scope>NUCLEOTIDE SEQUENCE [LARGE SCALE GENOMIC DNA]</scope>
    <source>
        <strain evidence="8 9">JCM 11668</strain>
    </source>
</reference>
<dbReference type="SUPFAM" id="SSF103481">
    <property type="entry name" value="Multidrug resistance efflux transporter EmrE"/>
    <property type="match status" value="2"/>
</dbReference>
<keyword evidence="3 6" id="KW-0812">Transmembrane</keyword>
<dbReference type="RefSeq" id="WP_110779891.1">
    <property type="nucleotide sequence ID" value="NZ_QJTI01000003.1"/>
</dbReference>
<dbReference type="InterPro" id="IPR037185">
    <property type="entry name" value="EmrE-like"/>
</dbReference>
<dbReference type="GO" id="GO:0005886">
    <property type="term" value="C:plasma membrane"/>
    <property type="evidence" value="ECO:0007669"/>
    <property type="project" value="UniProtKB-SubCell"/>
</dbReference>
<comment type="caution">
    <text evidence="8">The sequence shown here is derived from an EMBL/GenBank/DDBJ whole genome shotgun (WGS) entry which is preliminary data.</text>
</comment>
<dbReference type="OrthoDB" id="7850605at2"/>
<feature type="transmembrane region" description="Helical" evidence="6">
    <location>
        <begin position="223"/>
        <end position="245"/>
    </location>
</feature>
<dbReference type="AlphaFoldDB" id="A0A318TN94"/>
<dbReference type="Pfam" id="PF00892">
    <property type="entry name" value="EamA"/>
    <property type="match status" value="2"/>
</dbReference>
<feature type="transmembrane region" description="Helical" evidence="6">
    <location>
        <begin position="137"/>
        <end position="157"/>
    </location>
</feature>
<keyword evidence="9" id="KW-1185">Reference proteome</keyword>
<evidence type="ECO:0000313" key="8">
    <source>
        <dbReference type="EMBL" id="PYF04498.1"/>
    </source>
</evidence>
<evidence type="ECO:0000256" key="6">
    <source>
        <dbReference type="SAM" id="Phobius"/>
    </source>
</evidence>
<feature type="transmembrane region" description="Helical" evidence="6">
    <location>
        <begin position="45"/>
        <end position="63"/>
    </location>
</feature>
<proteinExistence type="predicted"/>
<evidence type="ECO:0000256" key="1">
    <source>
        <dbReference type="ARBA" id="ARBA00004651"/>
    </source>
</evidence>
<feature type="domain" description="EamA" evidence="7">
    <location>
        <begin position="15"/>
        <end position="148"/>
    </location>
</feature>
<dbReference type="InterPro" id="IPR050638">
    <property type="entry name" value="AA-Vitamin_Transporters"/>
</dbReference>
<evidence type="ECO:0000256" key="3">
    <source>
        <dbReference type="ARBA" id="ARBA00022692"/>
    </source>
</evidence>
<comment type="subcellular location">
    <subcellularLocation>
        <location evidence="1">Cell membrane</location>
        <topology evidence="1">Multi-pass membrane protein</topology>
    </subcellularLocation>
</comment>
<feature type="transmembrane region" description="Helical" evidence="6">
    <location>
        <begin position="252"/>
        <end position="271"/>
    </location>
</feature>
<feature type="transmembrane region" description="Helical" evidence="6">
    <location>
        <begin position="277"/>
        <end position="296"/>
    </location>
</feature>
<keyword evidence="2" id="KW-1003">Cell membrane</keyword>
<keyword evidence="4 6" id="KW-1133">Transmembrane helix</keyword>
<feature type="transmembrane region" description="Helical" evidence="6">
    <location>
        <begin position="106"/>
        <end position="125"/>
    </location>
</feature>